<dbReference type="PROSITE" id="PS00868">
    <property type="entry name" value="CYS_MET_METAB_PP"/>
    <property type="match status" value="1"/>
</dbReference>
<feature type="region of interest" description="Disordered" evidence="12">
    <location>
        <begin position="175"/>
        <end position="216"/>
    </location>
</feature>
<proteinExistence type="inferred from homology"/>
<comment type="caution">
    <text evidence="13">The sequence shown here is derived from an EMBL/GenBank/DDBJ whole genome shotgun (WGS) entry which is preliminary data.</text>
</comment>
<keyword evidence="3" id="KW-0808">Transferase</keyword>
<dbReference type="GO" id="GO:0030170">
    <property type="term" value="F:pyridoxal phosphate binding"/>
    <property type="evidence" value="ECO:0007669"/>
    <property type="project" value="InterPro"/>
</dbReference>
<dbReference type="GO" id="GO:0019346">
    <property type="term" value="P:transsulfuration"/>
    <property type="evidence" value="ECO:0007669"/>
    <property type="project" value="InterPro"/>
</dbReference>
<comment type="function">
    <text evidence="7">Catalyzes the formation of L-cystathionine from O-succinyl-L-homoserine (OSHS) and L-cysteine, via a gamma-replacement reaction. In the absence of thiol, catalyzes gamma-elimination to form 2-oxobutanoate, succinate and ammonia.</text>
</comment>
<comment type="similarity">
    <text evidence="11">Belongs to the trans-sulfuration enzymes family.</text>
</comment>
<evidence type="ECO:0000313" key="14">
    <source>
        <dbReference type="Proteomes" id="UP000242877"/>
    </source>
</evidence>
<keyword evidence="2" id="KW-0028">Amino-acid biosynthesis</keyword>
<dbReference type="Pfam" id="PF01053">
    <property type="entry name" value="Cys_Met_Meta_PP"/>
    <property type="match status" value="1"/>
</dbReference>
<gene>
    <name evidence="13" type="ORF">AAP_03580</name>
</gene>
<evidence type="ECO:0000256" key="10">
    <source>
        <dbReference type="ARBA" id="ARBA00083849"/>
    </source>
</evidence>
<evidence type="ECO:0000256" key="1">
    <source>
        <dbReference type="ARBA" id="ARBA00001933"/>
    </source>
</evidence>
<evidence type="ECO:0000313" key="13">
    <source>
        <dbReference type="EMBL" id="KZZ90939.1"/>
    </source>
</evidence>
<evidence type="ECO:0000256" key="4">
    <source>
        <dbReference type="ARBA" id="ARBA00022898"/>
    </source>
</evidence>
<dbReference type="Proteomes" id="UP000242877">
    <property type="component" value="Unassembled WGS sequence"/>
</dbReference>
<dbReference type="InterPro" id="IPR054542">
    <property type="entry name" value="Cys_met_metab_PP"/>
</dbReference>
<dbReference type="InterPro" id="IPR051750">
    <property type="entry name" value="Trans-sulfuration_enzymes"/>
</dbReference>
<dbReference type="Gene3D" id="3.40.640.10">
    <property type="entry name" value="Type I PLP-dependent aspartate aminotransferase-like (Major domain)"/>
    <property type="match status" value="1"/>
</dbReference>
<evidence type="ECO:0000256" key="11">
    <source>
        <dbReference type="RuleBase" id="RU362118"/>
    </source>
</evidence>
<evidence type="ECO:0000256" key="6">
    <source>
        <dbReference type="ARBA" id="ARBA00051441"/>
    </source>
</evidence>
<keyword evidence="4 11" id="KW-0663">Pyridoxal phosphate</keyword>
<evidence type="ECO:0000256" key="3">
    <source>
        <dbReference type="ARBA" id="ARBA00022679"/>
    </source>
</evidence>
<dbReference type="AlphaFoldDB" id="A0A167Y735"/>
<name>A0A167Y735_9EURO</name>
<feature type="compositionally biased region" description="Polar residues" evidence="12">
    <location>
        <begin position="192"/>
        <end position="214"/>
    </location>
</feature>
<evidence type="ECO:0000256" key="5">
    <source>
        <dbReference type="ARBA" id="ARBA00023167"/>
    </source>
</evidence>
<dbReference type="EC" id="2.5.1.48" evidence="9"/>
<dbReference type="SUPFAM" id="SSF53383">
    <property type="entry name" value="PLP-dependent transferases"/>
    <property type="match status" value="1"/>
</dbReference>
<comment type="cofactor">
    <cofactor evidence="1 11">
        <name>pyridoxal 5'-phosphate</name>
        <dbReference type="ChEBI" id="CHEBI:597326"/>
    </cofactor>
</comment>
<dbReference type="PANTHER" id="PTHR42699:SF1">
    <property type="entry name" value="CYSTATHIONINE GAMMA-SYNTHASE-RELATED"/>
    <property type="match status" value="1"/>
</dbReference>
<organism evidence="13 14">
    <name type="scientific">Ascosphaera apis ARSEF 7405</name>
    <dbReference type="NCBI Taxonomy" id="392613"/>
    <lineage>
        <taxon>Eukaryota</taxon>
        <taxon>Fungi</taxon>
        <taxon>Dikarya</taxon>
        <taxon>Ascomycota</taxon>
        <taxon>Pezizomycotina</taxon>
        <taxon>Eurotiomycetes</taxon>
        <taxon>Eurotiomycetidae</taxon>
        <taxon>Onygenales</taxon>
        <taxon>Ascosphaeraceae</taxon>
        <taxon>Ascosphaera</taxon>
    </lineage>
</organism>
<dbReference type="InterPro" id="IPR000277">
    <property type="entry name" value="Cys/Met-Metab_PyrdxlP-dep_enz"/>
</dbReference>
<comment type="pathway">
    <text evidence="8">Amino-acid biosynthesis; L-methionine biosynthesis via de novo pathway; L-cystathionine from O-succinyl-L-homoserine: step 1/1.</text>
</comment>
<evidence type="ECO:0000256" key="12">
    <source>
        <dbReference type="SAM" id="MobiDB-lite"/>
    </source>
</evidence>
<keyword evidence="5" id="KW-0486">Methionine biosynthesis</keyword>
<sequence>MFHQVPLGSSVPPETPHAVSVSLPTWDANIGYEEGQDWVVKAMATGYPRFFIHKSIQALANEIIARYGQAADAAMLFPSEKAAEICREFMASRVPVHDAGRIRIIGLTTPDDEAEQKTIVSNVFCVIYPHEYFSTAKQVWQHSGDGISSRRSEFLFKALQENHLSLIQKYVPHSDMSRVSKGPRRYQRDESSFASSFKPHQTSQPAGKSANSSPDGPEFDRFIEERFGRNLDTTLANKAKLAVKRRIAGSLRETSDLHVALTAPPSETRIAGLTENDVYLYPSGMSSIFNTHQILLKARGQLESICFGFPYVDTLKILQKWGPGAVFYGTASAEEIDQLESRLERGERFLALFTEFPGNPLLISPDLERIRQLADKYDFAVVVDESIGNFINVNVLPFADVVVSSLTKIFSGDSNVMGGSAVLNPNGRYYKALKEVLHREYEDNYWVEDALVLERNSRDFVSRIHRINAHTEAATKFLKSSPLDLVRIAVGLEEEKDLLIRLERALEAAQNVARPN</sequence>
<dbReference type="OrthoDB" id="4204433at2759"/>
<dbReference type="FunFam" id="3.40.640.10:FF:000111">
    <property type="entry name" value="Cystathionine gamma-synthase"/>
    <property type="match status" value="1"/>
</dbReference>
<evidence type="ECO:0000256" key="2">
    <source>
        <dbReference type="ARBA" id="ARBA00022605"/>
    </source>
</evidence>
<reference evidence="13 14" key="1">
    <citation type="journal article" date="2016" name="Genome Biol. Evol.">
        <title>Divergent and convergent evolution of fungal pathogenicity.</title>
        <authorList>
            <person name="Shang Y."/>
            <person name="Xiao G."/>
            <person name="Zheng P."/>
            <person name="Cen K."/>
            <person name="Zhan S."/>
            <person name="Wang C."/>
        </authorList>
    </citation>
    <scope>NUCLEOTIDE SEQUENCE [LARGE SCALE GENOMIC DNA]</scope>
    <source>
        <strain evidence="13 14">ARSEF 7405</strain>
    </source>
</reference>
<protein>
    <recommendedName>
        <fullName evidence="9">cystathionine gamma-synthase</fullName>
        <ecNumber evidence="9">2.5.1.48</ecNumber>
    </recommendedName>
    <alternativeName>
        <fullName evidence="10">O-succinylhomoserine (thiol)-lyase</fullName>
    </alternativeName>
</protein>
<dbReference type="PANTHER" id="PTHR42699">
    <property type="match status" value="1"/>
</dbReference>
<comment type="catalytic activity">
    <reaction evidence="6">
        <text>O-succinyl-L-homoserine + L-cysteine = L,L-cystathionine + succinate + H(+)</text>
        <dbReference type="Rhea" id="RHEA:20397"/>
        <dbReference type="ChEBI" id="CHEBI:15378"/>
        <dbReference type="ChEBI" id="CHEBI:30031"/>
        <dbReference type="ChEBI" id="CHEBI:35235"/>
        <dbReference type="ChEBI" id="CHEBI:57661"/>
        <dbReference type="ChEBI" id="CHEBI:58161"/>
        <dbReference type="EC" id="2.5.1.48"/>
    </reaction>
</comment>
<keyword evidence="14" id="KW-1185">Reference proteome</keyword>
<evidence type="ECO:0000256" key="7">
    <source>
        <dbReference type="ARBA" id="ARBA00058439"/>
    </source>
</evidence>
<accession>A0A167Y735</accession>
<dbReference type="VEuPathDB" id="FungiDB:AAP_03580"/>
<evidence type="ECO:0000256" key="8">
    <source>
        <dbReference type="ARBA" id="ARBA00060510"/>
    </source>
</evidence>
<dbReference type="GO" id="GO:0003962">
    <property type="term" value="F:cystathionine gamma-synthase activity"/>
    <property type="evidence" value="ECO:0007669"/>
    <property type="project" value="UniProtKB-EC"/>
</dbReference>
<dbReference type="InterPro" id="IPR015424">
    <property type="entry name" value="PyrdxlP-dep_Trfase"/>
</dbReference>
<dbReference type="EMBL" id="AZGZ01000015">
    <property type="protein sequence ID" value="KZZ90939.1"/>
    <property type="molecule type" value="Genomic_DNA"/>
</dbReference>
<evidence type="ECO:0000256" key="9">
    <source>
        <dbReference type="ARBA" id="ARBA00066530"/>
    </source>
</evidence>
<dbReference type="InterPro" id="IPR015421">
    <property type="entry name" value="PyrdxlP-dep_Trfase_major"/>
</dbReference>
<dbReference type="GO" id="GO:0009086">
    <property type="term" value="P:methionine biosynthetic process"/>
    <property type="evidence" value="ECO:0007669"/>
    <property type="project" value="UniProtKB-KW"/>
</dbReference>